<dbReference type="EMBL" id="JAJHUN010000011">
    <property type="protein sequence ID" value="KAJ4145508.1"/>
    <property type="molecule type" value="Genomic_DNA"/>
</dbReference>
<dbReference type="Proteomes" id="UP001144673">
    <property type="component" value="Chromosome 2"/>
</dbReference>
<dbReference type="RefSeq" id="XP_056049178.1">
    <property type="nucleotide sequence ID" value="XM_056195562.1"/>
</dbReference>
<reference evidence="1" key="1">
    <citation type="journal article" date="2023" name="Access Microbiol">
        <title>De-novo genome assembly for Akanthomyces muscarius, a biocontrol agent of insect agricultural pests.</title>
        <authorList>
            <person name="Erdos Z."/>
            <person name="Studholme D.J."/>
            <person name="Raymond B."/>
            <person name="Sharma M."/>
        </authorList>
    </citation>
    <scope>NUCLEOTIDE SEQUENCE</scope>
    <source>
        <strain evidence="1">Ve6</strain>
    </source>
</reference>
<protein>
    <submittedName>
        <fullName evidence="1">Uncharacterized protein</fullName>
    </submittedName>
</protein>
<dbReference type="GeneID" id="80891515"/>
<evidence type="ECO:0000313" key="1">
    <source>
        <dbReference type="EMBL" id="KAJ4145508.1"/>
    </source>
</evidence>
<evidence type="ECO:0000313" key="2">
    <source>
        <dbReference type="Proteomes" id="UP001144673"/>
    </source>
</evidence>
<dbReference type="KEGG" id="amus:LMH87_004356"/>
<accession>A0A9W8Q349</accession>
<name>A0A9W8Q349_AKAMU</name>
<comment type="caution">
    <text evidence="1">The sequence shown here is derived from an EMBL/GenBank/DDBJ whole genome shotgun (WGS) entry which is preliminary data.</text>
</comment>
<keyword evidence="2" id="KW-1185">Reference proteome</keyword>
<gene>
    <name evidence="1" type="ORF">LMH87_004356</name>
</gene>
<proteinExistence type="predicted"/>
<sequence>MRKAVSPIDLSLGRLIHLIKYIKYAYRNLSLPSDVCFLKIKVSEIADSTRSTVPLCGQLKNILPRRALFSSINTIRFINCQPTWSFTSASPSLPI</sequence>
<organism evidence="1 2">
    <name type="scientific">Akanthomyces muscarius</name>
    <name type="common">Entomopathogenic fungus</name>
    <name type="synonym">Lecanicillium muscarium</name>
    <dbReference type="NCBI Taxonomy" id="2231603"/>
    <lineage>
        <taxon>Eukaryota</taxon>
        <taxon>Fungi</taxon>
        <taxon>Dikarya</taxon>
        <taxon>Ascomycota</taxon>
        <taxon>Pezizomycotina</taxon>
        <taxon>Sordariomycetes</taxon>
        <taxon>Hypocreomycetidae</taxon>
        <taxon>Hypocreales</taxon>
        <taxon>Cordycipitaceae</taxon>
        <taxon>Akanthomyces</taxon>
    </lineage>
</organism>
<dbReference type="AlphaFoldDB" id="A0A9W8Q349"/>